<keyword evidence="10" id="KW-0739">Sodium transport</keyword>
<evidence type="ECO:0000256" key="3">
    <source>
        <dbReference type="ARBA" id="ARBA00022448"/>
    </source>
</evidence>
<dbReference type="InterPro" id="IPR051163">
    <property type="entry name" value="Sodium:Solute_Symporter_SSF"/>
</dbReference>
<keyword evidence="8" id="KW-0406">Ion transport</keyword>
<feature type="transmembrane region" description="Helical" evidence="12">
    <location>
        <begin position="315"/>
        <end position="337"/>
    </location>
</feature>
<protein>
    <submittedName>
        <fullName evidence="13">Solute:sodium symporter (SSS) family transporter</fullName>
    </submittedName>
</protein>
<dbReference type="CDD" id="cd10326">
    <property type="entry name" value="SLC5sbd_NIS-like"/>
    <property type="match status" value="1"/>
</dbReference>
<keyword evidence="9 12" id="KW-0472">Membrane</keyword>
<evidence type="ECO:0000256" key="12">
    <source>
        <dbReference type="SAM" id="Phobius"/>
    </source>
</evidence>
<evidence type="ECO:0000256" key="7">
    <source>
        <dbReference type="ARBA" id="ARBA00023053"/>
    </source>
</evidence>
<dbReference type="InterPro" id="IPR038377">
    <property type="entry name" value="Na/Glc_symporter_sf"/>
</dbReference>
<accession>A0ABN6HWU1</accession>
<keyword evidence="4" id="KW-1003">Cell membrane</keyword>
<proteinExistence type="inferred from homology"/>
<evidence type="ECO:0000313" key="13">
    <source>
        <dbReference type="EMBL" id="BCY27287.1"/>
    </source>
</evidence>
<reference evidence="13 14" key="1">
    <citation type="submission" date="2021-06" db="EMBL/GenBank/DDBJ databases">
        <title>Whole genome sequences of Flavobacterium sp. KK2020170 and assembly.</title>
        <authorList>
            <person name="Kitahara K."/>
            <person name="Miyoshi S."/>
            <person name="Uesaka K."/>
        </authorList>
    </citation>
    <scope>NUCLEOTIDE SEQUENCE [LARGE SCALE GENOMIC DNA]</scope>
    <source>
        <strain evidence="13 14">KK2020170</strain>
    </source>
</reference>
<evidence type="ECO:0000256" key="1">
    <source>
        <dbReference type="ARBA" id="ARBA00004651"/>
    </source>
</evidence>
<feature type="transmembrane region" description="Helical" evidence="12">
    <location>
        <begin position="431"/>
        <end position="448"/>
    </location>
</feature>
<evidence type="ECO:0000256" key="2">
    <source>
        <dbReference type="ARBA" id="ARBA00006434"/>
    </source>
</evidence>
<name>A0ABN6HWU1_9FLAO</name>
<feature type="transmembrane region" description="Helical" evidence="12">
    <location>
        <begin position="74"/>
        <end position="100"/>
    </location>
</feature>
<dbReference type="Gene3D" id="1.20.1730.10">
    <property type="entry name" value="Sodium/glucose cotransporter"/>
    <property type="match status" value="1"/>
</dbReference>
<dbReference type="EMBL" id="AP024749">
    <property type="protein sequence ID" value="BCY27287.1"/>
    <property type="molecule type" value="Genomic_DNA"/>
</dbReference>
<dbReference type="PANTHER" id="PTHR42985">
    <property type="entry name" value="SODIUM-COUPLED MONOCARBOXYLATE TRANSPORTER"/>
    <property type="match status" value="1"/>
</dbReference>
<evidence type="ECO:0000256" key="10">
    <source>
        <dbReference type="ARBA" id="ARBA00023201"/>
    </source>
</evidence>
<evidence type="ECO:0000256" key="11">
    <source>
        <dbReference type="RuleBase" id="RU362091"/>
    </source>
</evidence>
<evidence type="ECO:0000256" key="4">
    <source>
        <dbReference type="ARBA" id="ARBA00022475"/>
    </source>
</evidence>
<organism evidence="13 14">
    <name type="scientific">Flavobacterium okayamense</name>
    <dbReference type="NCBI Taxonomy" id="2830782"/>
    <lineage>
        <taxon>Bacteria</taxon>
        <taxon>Pseudomonadati</taxon>
        <taxon>Bacteroidota</taxon>
        <taxon>Flavobacteriia</taxon>
        <taxon>Flavobacteriales</taxon>
        <taxon>Flavobacteriaceae</taxon>
        <taxon>Flavobacterium</taxon>
    </lineage>
</organism>
<keyword evidence="6 12" id="KW-1133">Transmembrane helix</keyword>
<gene>
    <name evidence="13" type="ORF">KK2020170_01550</name>
</gene>
<evidence type="ECO:0000256" key="8">
    <source>
        <dbReference type="ARBA" id="ARBA00023065"/>
    </source>
</evidence>
<keyword evidence="14" id="KW-1185">Reference proteome</keyword>
<keyword evidence="3" id="KW-0813">Transport</keyword>
<keyword evidence="7" id="KW-0915">Sodium</keyword>
<feature type="transmembrane region" description="Helical" evidence="12">
    <location>
        <begin position="44"/>
        <end position="62"/>
    </location>
</feature>
<evidence type="ECO:0000313" key="14">
    <source>
        <dbReference type="Proteomes" id="UP000825258"/>
    </source>
</evidence>
<dbReference type="PROSITE" id="PS50283">
    <property type="entry name" value="NA_SOLUT_SYMP_3"/>
    <property type="match status" value="1"/>
</dbReference>
<sequence length="482" mass="54176">MAPTTILILILAYFSVLIAFSYFTGKGEASNNNSFFKANKQSPWYLVAFGMIGASLSGVTFISVPGKVETSQFVYFQIVLGYILGYFVIGAVLLPLYYRLNLTTIYTYLKDRFGNYSYKTGAWFFLVSRTVGSNLRLLLVANVLQTLVFDPLNIPYWITVTVTILLIWVYTFKSGIKTIIWTDTLQTLFMLVSVGVCIYVVSTDLGLNISGLANFVSESSFSKTLFFENVSSPKYFWKQFFSGAFIAIVMTGLDQDMMQKNLTCRSLKDAQKNMFWFTIVLTVVNFLFLVMGLLFTEYALKNGIDAHGDNLFPILANNHLGIVVAFSFILGLIAAAYSSADSALTSLTTSFCVDILDIESNHTEDQQVKIRKRVHFSFVIISILVILFFKYGFEDKSIIDKVLKYAGFTYGPLLGLYAFGLFTKWKIKDKLTPIVALLAVLISLVLNAKSMDWFGFNFGFEILIVNGFLTFLGLVLIRSQKN</sequence>
<keyword evidence="5 12" id="KW-0812">Transmembrane</keyword>
<evidence type="ECO:0000256" key="5">
    <source>
        <dbReference type="ARBA" id="ARBA00022692"/>
    </source>
</evidence>
<feature type="transmembrane region" description="Helical" evidence="12">
    <location>
        <begin position="405"/>
        <end position="422"/>
    </location>
</feature>
<feature type="transmembrane region" description="Helical" evidence="12">
    <location>
        <begin position="121"/>
        <end position="148"/>
    </location>
</feature>
<comment type="similarity">
    <text evidence="2 11">Belongs to the sodium:solute symporter (SSF) (TC 2.A.21) family.</text>
</comment>
<feature type="transmembrane region" description="Helical" evidence="12">
    <location>
        <begin position="274"/>
        <end position="295"/>
    </location>
</feature>
<feature type="transmembrane region" description="Helical" evidence="12">
    <location>
        <begin position="235"/>
        <end position="253"/>
    </location>
</feature>
<dbReference type="Proteomes" id="UP000825258">
    <property type="component" value="Chromosome"/>
</dbReference>
<feature type="transmembrane region" description="Helical" evidence="12">
    <location>
        <begin position="454"/>
        <end position="477"/>
    </location>
</feature>
<feature type="transmembrane region" description="Helical" evidence="12">
    <location>
        <begin position="154"/>
        <end position="172"/>
    </location>
</feature>
<dbReference type="Pfam" id="PF00474">
    <property type="entry name" value="SSF"/>
    <property type="match status" value="1"/>
</dbReference>
<feature type="transmembrane region" description="Helical" evidence="12">
    <location>
        <begin position="6"/>
        <end position="23"/>
    </location>
</feature>
<dbReference type="PANTHER" id="PTHR42985:SF47">
    <property type="entry name" value="INTEGRAL MEMBRANE TRANSPORT PROTEIN"/>
    <property type="match status" value="1"/>
</dbReference>
<feature type="transmembrane region" description="Helical" evidence="12">
    <location>
        <begin position="184"/>
        <end position="202"/>
    </location>
</feature>
<evidence type="ECO:0000256" key="6">
    <source>
        <dbReference type="ARBA" id="ARBA00022989"/>
    </source>
</evidence>
<dbReference type="RefSeq" id="WP_221258922.1">
    <property type="nucleotide sequence ID" value="NZ_AP024749.1"/>
</dbReference>
<feature type="transmembrane region" description="Helical" evidence="12">
    <location>
        <begin position="374"/>
        <end position="393"/>
    </location>
</feature>
<evidence type="ECO:0000256" key="9">
    <source>
        <dbReference type="ARBA" id="ARBA00023136"/>
    </source>
</evidence>
<comment type="subcellular location">
    <subcellularLocation>
        <location evidence="1">Cell membrane</location>
        <topology evidence="1">Multi-pass membrane protein</topology>
    </subcellularLocation>
</comment>
<dbReference type="InterPro" id="IPR001734">
    <property type="entry name" value="Na/solute_symporter"/>
</dbReference>